<dbReference type="Proteomes" id="UP001239462">
    <property type="component" value="Unassembled WGS sequence"/>
</dbReference>
<proteinExistence type="predicted"/>
<accession>A0ABT7PSN8</accession>
<evidence type="ECO:0000313" key="3">
    <source>
        <dbReference type="Proteomes" id="UP001239462"/>
    </source>
</evidence>
<evidence type="ECO:0000313" key="2">
    <source>
        <dbReference type="EMBL" id="MDM4019513.1"/>
    </source>
</evidence>
<feature type="transmembrane region" description="Helical" evidence="1">
    <location>
        <begin position="43"/>
        <end position="69"/>
    </location>
</feature>
<comment type="caution">
    <text evidence="2">The sequence shown here is derived from an EMBL/GenBank/DDBJ whole genome shotgun (WGS) entry which is preliminary data.</text>
</comment>
<evidence type="ECO:0008006" key="4">
    <source>
        <dbReference type="Google" id="ProtNLM"/>
    </source>
</evidence>
<feature type="transmembrane region" description="Helical" evidence="1">
    <location>
        <begin position="107"/>
        <end position="127"/>
    </location>
</feature>
<reference evidence="2 3" key="1">
    <citation type="submission" date="2023-06" db="EMBL/GenBank/DDBJ databases">
        <title>Roseiconus lacunae JC819 isolated from Gulf of Mannar region, Tamil Nadu.</title>
        <authorList>
            <person name="Pk S."/>
            <person name="Ch S."/>
            <person name="Ch V.R."/>
        </authorList>
    </citation>
    <scope>NUCLEOTIDE SEQUENCE [LARGE SCALE GENOMIC DNA]</scope>
    <source>
        <strain evidence="2 3">JC819</strain>
    </source>
</reference>
<keyword evidence="3" id="KW-1185">Reference proteome</keyword>
<keyword evidence="1" id="KW-0472">Membrane</keyword>
<organism evidence="2 3">
    <name type="scientific">Roseiconus lacunae</name>
    <dbReference type="NCBI Taxonomy" id="2605694"/>
    <lineage>
        <taxon>Bacteria</taxon>
        <taxon>Pseudomonadati</taxon>
        <taxon>Planctomycetota</taxon>
        <taxon>Planctomycetia</taxon>
        <taxon>Pirellulales</taxon>
        <taxon>Pirellulaceae</taxon>
        <taxon>Roseiconus</taxon>
    </lineage>
</organism>
<dbReference type="EMBL" id="JASZZN010000092">
    <property type="protein sequence ID" value="MDM4019513.1"/>
    <property type="molecule type" value="Genomic_DNA"/>
</dbReference>
<name>A0ABT7PSN8_9BACT</name>
<dbReference type="RefSeq" id="WP_289167638.1">
    <property type="nucleotide sequence ID" value="NZ_JASZZN010000092.1"/>
</dbReference>
<evidence type="ECO:0000256" key="1">
    <source>
        <dbReference type="SAM" id="Phobius"/>
    </source>
</evidence>
<keyword evidence="1" id="KW-0812">Transmembrane</keyword>
<protein>
    <recommendedName>
        <fullName evidence="4">Yip1 domain-containing protein</fullName>
    </recommendedName>
</protein>
<sequence length="172" mass="18502">MLANAGVPMIGLHFPAMVVLLVPIIAIEYLYGRYTLAIANSRVLSGVAGANLASTLIGIPATWFLMVVLNIATTGGESKGVDTLPEKLASVVLQSAWLMPYEAGLDWMIPTATLVLLVPYFFASVFIERFVLHWIWKGELENGIPAFAWGANGLTYTMLALGTGVMLAQALF</sequence>
<gene>
    <name evidence="2" type="ORF">QTN89_28935</name>
</gene>
<feature type="transmembrane region" description="Helical" evidence="1">
    <location>
        <begin position="12"/>
        <end position="31"/>
    </location>
</feature>
<keyword evidence="1" id="KW-1133">Transmembrane helix</keyword>
<feature type="transmembrane region" description="Helical" evidence="1">
    <location>
        <begin position="147"/>
        <end position="171"/>
    </location>
</feature>